<dbReference type="InterPro" id="IPR004875">
    <property type="entry name" value="DDE_SF_endonuclease_dom"/>
</dbReference>
<dbReference type="EMBL" id="JANEYF010004926">
    <property type="protein sequence ID" value="KAJ8929666.1"/>
    <property type="molecule type" value="Genomic_DNA"/>
</dbReference>
<comment type="caution">
    <text evidence="3">The sequence shown here is derived from an EMBL/GenBank/DDBJ whole genome shotgun (WGS) entry which is preliminary data.</text>
</comment>
<organism evidence="3 4">
    <name type="scientific">Rhamnusium bicolor</name>
    <dbReference type="NCBI Taxonomy" id="1586634"/>
    <lineage>
        <taxon>Eukaryota</taxon>
        <taxon>Metazoa</taxon>
        <taxon>Ecdysozoa</taxon>
        <taxon>Arthropoda</taxon>
        <taxon>Hexapoda</taxon>
        <taxon>Insecta</taxon>
        <taxon>Pterygota</taxon>
        <taxon>Neoptera</taxon>
        <taxon>Endopterygota</taxon>
        <taxon>Coleoptera</taxon>
        <taxon>Polyphaga</taxon>
        <taxon>Cucujiformia</taxon>
        <taxon>Chrysomeloidea</taxon>
        <taxon>Cerambycidae</taxon>
        <taxon>Lepturinae</taxon>
        <taxon>Rhagiini</taxon>
        <taxon>Rhamnusium</taxon>
    </lineage>
</organism>
<dbReference type="AlphaFoldDB" id="A0AAV8WVC2"/>
<dbReference type="Pfam" id="PF03184">
    <property type="entry name" value="DDE_1"/>
    <property type="match status" value="1"/>
</dbReference>
<feature type="compositionally biased region" description="Polar residues" evidence="1">
    <location>
        <begin position="125"/>
        <end position="140"/>
    </location>
</feature>
<proteinExistence type="predicted"/>
<dbReference type="GO" id="GO:0003676">
    <property type="term" value="F:nucleic acid binding"/>
    <property type="evidence" value="ECO:0007669"/>
    <property type="project" value="InterPro"/>
</dbReference>
<evidence type="ECO:0000259" key="2">
    <source>
        <dbReference type="Pfam" id="PF03184"/>
    </source>
</evidence>
<accession>A0AAV8WVC2</accession>
<dbReference type="Proteomes" id="UP001162156">
    <property type="component" value="Unassembled WGS sequence"/>
</dbReference>
<feature type="domain" description="DDE-1" evidence="2">
    <location>
        <begin position="4"/>
        <end position="60"/>
    </location>
</feature>
<name>A0AAV8WVC2_9CUCU</name>
<keyword evidence="4" id="KW-1185">Reference proteome</keyword>
<sequence>MDITATHEVIDIARANNVTIIVLPPHCTHKLQPLDKTFMGVLKTYYSEEIRVWLHHSNRPLTAYDVTELFGKAYLKSRRMPLRVLKSQIFFYPLKKNIFSGADFIADEIEAEKNSSCQLEHDPQVQEQLPNDETNSDSNTSEILTVCDPRIIVKNTSLHQTSVKKSNHSGFKILYFYWI</sequence>
<evidence type="ECO:0000313" key="4">
    <source>
        <dbReference type="Proteomes" id="UP001162156"/>
    </source>
</evidence>
<reference evidence="3" key="1">
    <citation type="journal article" date="2023" name="Insect Mol. Biol.">
        <title>Genome sequencing provides insights into the evolution of gene families encoding plant cell wall-degrading enzymes in longhorned beetles.</title>
        <authorList>
            <person name="Shin N.R."/>
            <person name="Okamura Y."/>
            <person name="Kirsch R."/>
            <person name="Pauchet Y."/>
        </authorList>
    </citation>
    <scope>NUCLEOTIDE SEQUENCE</scope>
    <source>
        <strain evidence="3">RBIC_L_NR</strain>
    </source>
</reference>
<gene>
    <name evidence="3" type="ORF">NQ314_017629</name>
</gene>
<evidence type="ECO:0000256" key="1">
    <source>
        <dbReference type="SAM" id="MobiDB-lite"/>
    </source>
</evidence>
<feature type="region of interest" description="Disordered" evidence="1">
    <location>
        <begin position="116"/>
        <end position="140"/>
    </location>
</feature>
<evidence type="ECO:0000313" key="3">
    <source>
        <dbReference type="EMBL" id="KAJ8929666.1"/>
    </source>
</evidence>
<protein>
    <recommendedName>
        <fullName evidence="2">DDE-1 domain-containing protein</fullName>
    </recommendedName>
</protein>